<evidence type="ECO:0000313" key="6">
    <source>
        <dbReference type="EMBL" id="LAC25651.1"/>
    </source>
</evidence>
<dbReference type="GO" id="GO:0036503">
    <property type="term" value="P:ERAD pathway"/>
    <property type="evidence" value="ECO:0007669"/>
    <property type="project" value="TreeGrafter"/>
</dbReference>
<dbReference type="GO" id="GO:0034098">
    <property type="term" value="C:VCP-NPL4-UFD1 AAA ATPase complex"/>
    <property type="evidence" value="ECO:0007669"/>
    <property type="project" value="TreeGrafter"/>
</dbReference>
<feature type="compositionally biased region" description="Polar residues" evidence="3">
    <location>
        <begin position="573"/>
        <end position="582"/>
    </location>
</feature>
<feature type="compositionally biased region" description="Polar residues" evidence="3">
    <location>
        <begin position="467"/>
        <end position="484"/>
    </location>
</feature>
<dbReference type="InterPro" id="IPR013083">
    <property type="entry name" value="Znf_RING/FYVE/PHD"/>
</dbReference>
<accession>A0A6A7G4I2</accession>
<proteinExistence type="evidence at transcript level"/>
<feature type="compositionally biased region" description="Acidic residues" evidence="3">
    <location>
        <begin position="588"/>
        <end position="602"/>
    </location>
</feature>
<dbReference type="GO" id="GO:0006511">
    <property type="term" value="P:ubiquitin-dependent protein catabolic process"/>
    <property type="evidence" value="ECO:0007669"/>
    <property type="project" value="InterPro"/>
</dbReference>
<dbReference type="Pfam" id="PF03152">
    <property type="entry name" value="UFD1_N1"/>
    <property type="match status" value="1"/>
</dbReference>
<organism evidence="6">
    <name type="scientific">Hirondellea gigas</name>
    <dbReference type="NCBI Taxonomy" id="1518452"/>
    <lineage>
        <taxon>Eukaryota</taxon>
        <taxon>Metazoa</taxon>
        <taxon>Ecdysozoa</taxon>
        <taxon>Arthropoda</taxon>
        <taxon>Crustacea</taxon>
        <taxon>Multicrustacea</taxon>
        <taxon>Malacostraca</taxon>
        <taxon>Eumalacostraca</taxon>
        <taxon>Peracarida</taxon>
        <taxon>Amphipoda</taxon>
        <taxon>Amphilochidea</taxon>
        <taxon>Lysianassida</taxon>
        <taxon>Lysianassidira</taxon>
        <taxon>Lysianassoidea</taxon>
        <taxon>Lysianassidae</taxon>
        <taxon>Hirondellea</taxon>
    </lineage>
</organism>
<feature type="region of interest" description="Disordered" evidence="3">
    <location>
        <begin position="572"/>
        <end position="602"/>
    </location>
</feature>
<name>A0A6A7G4I2_9CRUS</name>
<reference evidence="6" key="1">
    <citation type="submission" date="2017-11" db="EMBL/GenBank/DDBJ databases">
        <title>The sensing device of the deep-sea amphipod.</title>
        <authorList>
            <person name="Kobayashi H."/>
            <person name="Nagahama T."/>
            <person name="Arai W."/>
            <person name="Sasagawa Y."/>
            <person name="Umeda M."/>
            <person name="Hayashi T."/>
            <person name="Nikaido I."/>
            <person name="Watanabe H."/>
            <person name="Oguri K."/>
            <person name="Kitazato H."/>
            <person name="Fujioka K."/>
            <person name="Kido Y."/>
            <person name="Takami H."/>
        </authorList>
    </citation>
    <scope>NUCLEOTIDE SEQUENCE</scope>
    <source>
        <tissue evidence="6">Whole body</tissue>
    </source>
</reference>
<dbReference type="InterPro" id="IPR055418">
    <property type="entry name" value="UFD1_N2"/>
</dbReference>
<dbReference type="PANTHER" id="PTHR12555:SF13">
    <property type="entry name" value="UBIQUITIN RECOGNITION FACTOR IN ER-ASSOCIATED DEGRADATION PROTEIN 1"/>
    <property type="match status" value="1"/>
</dbReference>
<evidence type="ECO:0000259" key="4">
    <source>
        <dbReference type="Pfam" id="PF03152"/>
    </source>
</evidence>
<comment type="similarity">
    <text evidence="1">Belongs to the UFD1 family.</text>
</comment>
<dbReference type="Gene3D" id="2.40.40.50">
    <property type="entry name" value="Ubiquitin fusion degradation protein UFD1, N-terminal domain"/>
    <property type="match status" value="1"/>
</dbReference>
<feature type="compositionally biased region" description="Polar residues" evidence="3">
    <location>
        <begin position="491"/>
        <end position="507"/>
    </location>
</feature>
<evidence type="ECO:0000256" key="2">
    <source>
        <dbReference type="ARBA" id="ARBA00022786"/>
    </source>
</evidence>
<dbReference type="Gene3D" id="3.10.330.10">
    <property type="match status" value="1"/>
</dbReference>
<dbReference type="PANTHER" id="PTHR12555">
    <property type="entry name" value="UBIQUITIN FUSION DEGRADATON PROTEIN 1"/>
    <property type="match status" value="1"/>
</dbReference>
<feature type="region of interest" description="Disordered" evidence="3">
    <location>
        <begin position="467"/>
        <end position="512"/>
    </location>
</feature>
<keyword evidence="2" id="KW-0833">Ubl conjugation pathway</keyword>
<evidence type="ECO:0000256" key="1">
    <source>
        <dbReference type="ARBA" id="ARBA00006043"/>
    </source>
</evidence>
<evidence type="ECO:0000259" key="5">
    <source>
        <dbReference type="Pfam" id="PF24842"/>
    </source>
</evidence>
<dbReference type="InterPro" id="IPR055417">
    <property type="entry name" value="UFD1_N1"/>
</dbReference>
<protein>
    <recommendedName>
        <fullName evidence="7">Ubiquitin fusion degradation protein 1 homolog</fullName>
    </recommendedName>
</protein>
<dbReference type="InterPro" id="IPR042299">
    <property type="entry name" value="Ufd1-like_Nn"/>
</dbReference>
<dbReference type="InterPro" id="IPR004854">
    <property type="entry name" value="Ufd1-like"/>
</dbReference>
<evidence type="ECO:0000256" key="3">
    <source>
        <dbReference type="SAM" id="MobiDB-lite"/>
    </source>
</evidence>
<dbReference type="Gene3D" id="3.30.40.10">
    <property type="entry name" value="Zinc/RING finger domain, C3HC4 (zinc finger)"/>
    <property type="match status" value="1"/>
</dbReference>
<feature type="domain" description="Ubiquitin fusion degradation protein UFD1 N-terminal subdomain 2" evidence="5">
    <location>
        <begin position="102"/>
        <end position="179"/>
    </location>
</feature>
<dbReference type="GO" id="GO:0031593">
    <property type="term" value="F:polyubiquitin modification-dependent protein binding"/>
    <property type="evidence" value="ECO:0007669"/>
    <property type="project" value="TreeGrafter"/>
</dbReference>
<sequence>MFLVTLPAVSSAESFNSKNLEDGDKVLLPENILRDLMALGNMPHPLIFKITNLMSQSVCHCGVLEFSETQQRAVLPNWMFSNLNLEFGNSVSLSLAPLPKLTYVRFKPMSFKFSQILNPKASLEHALRKFTSLTLNDSIPIQTSSGSFKFLVAEIEPSVGDNPAGCIVDSDLKVEFDSPDGKDADAPPELLHLNTEIEGEVCANCYTYFKCKFPKHETTVTLSLIALTGDPDVYISTTTDKPTALNHERSAGSSRNMSIIWQRLETDSSQWYFIGVHAYKEPATFQLSISEVDSSDDESGKSTMSTIDHSDDPNFETCKNCGRFISKSSSFMHSMRCSRHNWRCPECDEVVRVSEKESHGHCPQCQKVIDPKDLQKHMDLIHSPTLCTCGMKVDPEALELHQEIECIMRLVDCKWCQSPFPLKELSEHERYCGGKTVECPLCNQSVARKKFQIHNAVVHSINPCVTSSGNRHSPTLQESTSSSPDIVPGYIQSSPDSEMISGQSPAMSEQQRLLEQTLQTSREELELREERMLEEALLQSMSFPSDEKIDIPEDEEELPFSWDSPENVLPAIGSNNLASHNSKFAPESELDESNDFGSDSDLDLDEYELEWPDDLAENSK</sequence>
<dbReference type="EMBL" id="IACT01006521">
    <property type="protein sequence ID" value="LAC25651.1"/>
    <property type="molecule type" value="mRNA"/>
</dbReference>
<feature type="domain" description="Ubiquitin fusion degradation protein UFD1 N-terminal subdomain 1" evidence="4">
    <location>
        <begin position="12"/>
        <end position="98"/>
    </location>
</feature>
<dbReference type="AlphaFoldDB" id="A0A6A7G4I2"/>
<dbReference type="Pfam" id="PF24842">
    <property type="entry name" value="UFD1_N2"/>
    <property type="match status" value="1"/>
</dbReference>
<dbReference type="Gene3D" id="2.60.120.380">
    <property type="match status" value="1"/>
</dbReference>
<evidence type="ECO:0008006" key="7">
    <source>
        <dbReference type="Google" id="ProtNLM"/>
    </source>
</evidence>